<name>A0A4V2RCT6_9BACI</name>
<dbReference type="InterPro" id="IPR003593">
    <property type="entry name" value="AAA+_ATPase"/>
</dbReference>
<dbReference type="AlphaFoldDB" id="A0A4V2RCT6"/>
<feature type="transmembrane region" description="Helical" evidence="8">
    <location>
        <begin position="144"/>
        <end position="166"/>
    </location>
</feature>
<feature type="transmembrane region" description="Helical" evidence="8">
    <location>
        <begin position="264"/>
        <end position="282"/>
    </location>
</feature>
<dbReference type="PROSITE" id="PS50893">
    <property type="entry name" value="ABC_TRANSPORTER_2"/>
    <property type="match status" value="1"/>
</dbReference>
<dbReference type="InterPro" id="IPR039421">
    <property type="entry name" value="Type_1_exporter"/>
</dbReference>
<accession>A0A4V2RCT6</accession>
<keyword evidence="7 8" id="KW-0472">Membrane</keyword>
<dbReference type="Pfam" id="PF00664">
    <property type="entry name" value="ABC_membrane"/>
    <property type="match status" value="1"/>
</dbReference>
<sequence>MKHLLFFVGNIFSFSGRILYLNLLGMILIGLLEGIGILLLVPFIKYTGVLNVGLENKSQVPWIDNIFDSIPQEIRLAIILAIYVGIIIGHSFFQRNQTILNTQIQQKFLSHLRNETYKVLMQTNWGFYLKNRKSDIINVMTTEIIRVSSGTNLFLNFVAALVFTLIQVTISFWLSPIMTITVLIFGFVLIFFSKRFIKKSSKIGEETILLSKIYMAGISDHFNGIKDIKSNSLEESHIDWMQSFSLKFEKNVVNLIKLKTKSQLIFKVVSAFLIAGFVYFSVKMFQAQPAQVMLIVVIFTRIWPRLSGIQSNLEQLGEIEPSFKYLISIQEECKKAKEIHGNENTNISAIKIKKGLQFLDVTFRYNIDQSLYTLKDINLKIPTNKMTAVVGRSGAGKSTLIDLLMGLNKPEEGQILIDGIPVKGENLLPLRRSISYVPQDPFLFNGSIRENLLMIEPHATDEQLWKALEFSSAAEFVSGLPKGLDTLIGDRGIRLSGGERQRLVFARAILRKPSILVLDEATSALDSDNEAKIQAALEKLKGEMTIVVIAHRLSTIKNADQVIVLDQGRIIQQGGYNQLASDKEGIFNHLLEQQMNAV</sequence>
<evidence type="ECO:0000259" key="10">
    <source>
        <dbReference type="PROSITE" id="PS50929"/>
    </source>
</evidence>
<evidence type="ECO:0000256" key="5">
    <source>
        <dbReference type="ARBA" id="ARBA00022840"/>
    </source>
</evidence>
<comment type="subcellular location">
    <subcellularLocation>
        <location evidence="1">Cell membrane</location>
        <topology evidence="1">Multi-pass membrane protein</topology>
    </subcellularLocation>
</comment>
<evidence type="ECO:0000313" key="12">
    <source>
        <dbReference type="Proteomes" id="UP000295689"/>
    </source>
</evidence>
<comment type="caution">
    <text evidence="11">The sequence shown here is derived from an EMBL/GenBank/DDBJ whole genome shotgun (WGS) entry which is preliminary data.</text>
</comment>
<protein>
    <submittedName>
        <fullName evidence="11">ATP-binding cassette subfamily C protein</fullName>
    </submittedName>
</protein>
<keyword evidence="5 11" id="KW-0067">ATP-binding</keyword>
<dbReference type="GO" id="GO:0005737">
    <property type="term" value="C:cytoplasm"/>
    <property type="evidence" value="ECO:0007669"/>
    <property type="project" value="UniProtKB-ARBA"/>
</dbReference>
<evidence type="ECO:0000256" key="3">
    <source>
        <dbReference type="ARBA" id="ARBA00022692"/>
    </source>
</evidence>
<feature type="domain" description="ABC transporter" evidence="9">
    <location>
        <begin position="356"/>
        <end position="592"/>
    </location>
</feature>
<evidence type="ECO:0000256" key="8">
    <source>
        <dbReference type="SAM" id="Phobius"/>
    </source>
</evidence>
<dbReference type="EMBL" id="SLVV01000011">
    <property type="protein sequence ID" value="TCN22180.1"/>
    <property type="molecule type" value="Genomic_DNA"/>
</dbReference>
<evidence type="ECO:0000256" key="4">
    <source>
        <dbReference type="ARBA" id="ARBA00022741"/>
    </source>
</evidence>
<dbReference type="PANTHER" id="PTHR43394:SF1">
    <property type="entry name" value="ATP-BINDING CASSETTE SUB-FAMILY B MEMBER 10, MITOCHONDRIAL"/>
    <property type="match status" value="1"/>
</dbReference>
<dbReference type="GO" id="GO:0005886">
    <property type="term" value="C:plasma membrane"/>
    <property type="evidence" value="ECO:0007669"/>
    <property type="project" value="UniProtKB-SubCell"/>
</dbReference>
<dbReference type="RefSeq" id="WP_132009816.1">
    <property type="nucleotide sequence ID" value="NZ_JABUHM010000013.1"/>
</dbReference>
<feature type="transmembrane region" description="Helical" evidence="8">
    <location>
        <begin position="74"/>
        <end position="93"/>
    </location>
</feature>
<dbReference type="SMART" id="SM00382">
    <property type="entry name" value="AAA"/>
    <property type="match status" value="1"/>
</dbReference>
<keyword evidence="12" id="KW-1185">Reference proteome</keyword>
<evidence type="ECO:0000256" key="1">
    <source>
        <dbReference type="ARBA" id="ARBA00004651"/>
    </source>
</evidence>
<evidence type="ECO:0000256" key="7">
    <source>
        <dbReference type="ARBA" id="ARBA00023136"/>
    </source>
</evidence>
<dbReference type="GO" id="GO:0016887">
    <property type="term" value="F:ATP hydrolysis activity"/>
    <property type="evidence" value="ECO:0007669"/>
    <property type="project" value="InterPro"/>
</dbReference>
<dbReference type="SUPFAM" id="SSF90123">
    <property type="entry name" value="ABC transporter transmembrane region"/>
    <property type="match status" value="1"/>
</dbReference>
<evidence type="ECO:0000313" key="11">
    <source>
        <dbReference type="EMBL" id="TCN22180.1"/>
    </source>
</evidence>
<dbReference type="InterPro" id="IPR036640">
    <property type="entry name" value="ABC1_TM_sf"/>
</dbReference>
<dbReference type="InterPro" id="IPR003439">
    <property type="entry name" value="ABC_transporter-like_ATP-bd"/>
</dbReference>
<dbReference type="Pfam" id="PF00005">
    <property type="entry name" value="ABC_tran"/>
    <property type="match status" value="1"/>
</dbReference>
<dbReference type="FunFam" id="3.40.50.300:FF:000604">
    <property type="entry name" value="ABC transporter B family member 28"/>
    <property type="match status" value="1"/>
</dbReference>
<dbReference type="SUPFAM" id="SSF52540">
    <property type="entry name" value="P-loop containing nucleoside triphosphate hydrolases"/>
    <property type="match status" value="1"/>
</dbReference>
<dbReference type="GO" id="GO:0015421">
    <property type="term" value="F:ABC-type oligopeptide transporter activity"/>
    <property type="evidence" value="ECO:0007669"/>
    <property type="project" value="TreeGrafter"/>
</dbReference>
<reference evidence="11 12" key="1">
    <citation type="journal article" date="2015" name="Stand. Genomic Sci.">
        <title>Genomic Encyclopedia of Bacterial and Archaeal Type Strains, Phase III: the genomes of soil and plant-associated and newly described type strains.</title>
        <authorList>
            <person name="Whitman W.B."/>
            <person name="Woyke T."/>
            <person name="Klenk H.P."/>
            <person name="Zhou Y."/>
            <person name="Lilburn T.G."/>
            <person name="Beck B.J."/>
            <person name="De Vos P."/>
            <person name="Vandamme P."/>
            <person name="Eisen J.A."/>
            <person name="Garrity G."/>
            <person name="Hugenholtz P."/>
            <person name="Kyrpides N.C."/>
        </authorList>
    </citation>
    <scope>NUCLEOTIDE SEQUENCE [LARGE SCALE GENOMIC DNA]</scope>
    <source>
        <strain evidence="11 12">CV53</strain>
    </source>
</reference>
<feature type="transmembrane region" description="Helical" evidence="8">
    <location>
        <begin position="20"/>
        <end position="44"/>
    </location>
</feature>
<dbReference type="PANTHER" id="PTHR43394">
    <property type="entry name" value="ATP-DEPENDENT PERMEASE MDL1, MITOCHONDRIAL"/>
    <property type="match status" value="1"/>
</dbReference>
<keyword evidence="3 8" id="KW-0812">Transmembrane</keyword>
<evidence type="ECO:0000256" key="2">
    <source>
        <dbReference type="ARBA" id="ARBA00022448"/>
    </source>
</evidence>
<keyword evidence="6 8" id="KW-1133">Transmembrane helix</keyword>
<evidence type="ECO:0000259" key="9">
    <source>
        <dbReference type="PROSITE" id="PS50893"/>
    </source>
</evidence>
<keyword evidence="2" id="KW-0813">Transport</keyword>
<proteinExistence type="predicted"/>
<evidence type="ECO:0000256" key="6">
    <source>
        <dbReference type="ARBA" id="ARBA00022989"/>
    </source>
</evidence>
<dbReference type="PROSITE" id="PS00211">
    <property type="entry name" value="ABC_TRANSPORTER_1"/>
    <property type="match status" value="1"/>
</dbReference>
<keyword evidence="4" id="KW-0547">Nucleotide-binding</keyword>
<feature type="domain" description="ABC transmembrane type-1" evidence="10">
    <location>
        <begin position="61"/>
        <end position="318"/>
    </location>
</feature>
<organism evidence="11 12">
    <name type="scientific">Mesobacillus foraminis</name>
    <dbReference type="NCBI Taxonomy" id="279826"/>
    <lineage>
        <taxon>Bacteria</taxon>
        <taxon>Bacillati</taxon>
        <taxon>Bacillota</taxon>
        <taxon>Bacilli</taxon>
        <taxon>Bacillales</taxon>
        <taxon>Bacillaceae</taxon>
        <taxon>Mesobacillus</taxon>
    </lineage>
</organism>
<dbReference type="Proteomes" id="UP000295689">
    <property type="component" value="Unassembled WGS sequence"/>
</dbReference>
<dbReference type="InterPro" id="IPR027417">
    <property type="entry name" value="P-loop_NTPase"/>
</dbReference>
<dbReference type="Gene3D" id="1.20.1560.10">
    <property type="entry name" value="ABC transporter type 1, transmembrane domain"/>
    <property type="match status" value="1"/>
</dbReference>
<dbReference type="InterPro" id="IPR017871">
    <property type="entry name" value="ABC_transporter-like_CS"/>
</dbReference>
<dbReference type="PROSITE" id="PS50929">
    <property type="entry name" value="ABC_TM1F"/>
    <property type="match status" value="1"/>
</dbReference>
<gene>
    <name evidence="11" type="ORF">EV146_11116</name>
</gene>
<dbReference type="InterPro" id="IPR011527">
    <property type="entry name" value="ABC1_TM_dom"/>
</dbReference>
<dbReference type="Gene3D" id="3.40.50.300">
    <property type="entry name" value="P-loop containing nucleotide triphosphate hydrolases"/>
    <property type="match status" value="1"/>
</dbReference>
<dbReference type="GO" id="GO:0005524">
    <property type="term" value="F:ATP binding"/>
    <property type="evidence" value="ECO:0007669"/>
    <property type="project" value="UniProtKB-KW"/>
</dbReference>
<feature type="transmembrane region" description="Helical" evidence="8">
    <location>
        <begin position="172"/>
        <end position="192"/>
    </location>
</feature>